<comment type="similarity">
    <text evidence="7">Belongs to the TonB-dependent receptor family.</text>
</comment>
<dbReference type="Gene3D" id="2.40.170.20">
    <property type="entry name" value="TonB-dependent receptor, beta-barrel domain"/>
    <property type="match status" value="1"/>
</dbReference>
<comment type="caution">
    <text evidence="9">The sequence shown here is derived from an EMBL/GenBank/DDBJ whole genome shotgun (WGS) entry which is preliminary data.</text>
</comment>
<organism evidence="9 10">
    <name type="scientific">Parabacteroides johnsonii DSM 18315</name>
    <dbReference type="NCBI Taxonomy" id="537006"/>
    <lineage>
        <taxon>Bacteria</taxon>
        <taxon>Pseudomonadati</taxon>
        <taxon>Bacteroidota</taxon>
        <taxon>Bacteroidia</taxon>
        <taxon>Bacteroidales</taxon>
        <taxon>Tannerellaceae</taxon>
        <taxon>Parabacteroides</taxon>
    </lineage>
</organism>
<dbReference type="Pfam" id="PF07660">
    <property type="entry name" value="STN"/>
    <property type="match status" value="1"/>
</dbReference>
<dbReference type="SUPFAM" id="SSF49464">
    <property type="entry name" value="Carboxypeptidase regulatory domain-like"/>
    <property type="match status" value="1"/>
</dbReference>
<evidence type="ECO:0000259" key="8">
    <source>
        <dbReference type="SMART" id="SM00965"/>
    </source>
</evidence>
<dbReference type="SUPFAM" id="SSF56935">
    <property type="entry name" value="Porins"/>
    <property type="match status" value="1"/>
</dbReference>
<dbReference type="PROSITE" id="PS52016">
    <property type="entry name" value="TONB_DEPENDENT_REC_3"/>
    <property type="match status" value="1"/>
</dbReference>
<proteinExistence type="inferred from homology"/>
<dbReference type="InterPro" id="IPR011662">
    <property type="entry name" value="Secretin/TonB_short_N"/>
</dbReference>
<dbReference type="Gene3D" id="2.170.130.10">
    <property type="entry name" value="TonB-dependent receptor, plug domain"/>
    <property type="match status" value="1"/>
</dbReference>
<feature type="domain" description="Secretin/TonB short N-terminal" evidence="8">
    <location>
        <begin position="121"/>
        <end position="172"/>
    </location>
</feature>
<reference evidence="9 10" key="2">
    <citation type="submission" date="2008-10" db="EMBL/GenBank/DDBJ databases">
        <authorList>
            <person name="Fulton L."/>
            <person name="Clifton S."/>
            <person name="Fulton B."/>
            <person name="Xu J."/>
            <person name="Minx P."/>
            <person name="Pepin K.H."/>
            <person name="Johnson M."/>
            <person name="Bhonagiri V."/>
            <person name="Nash W.E."/>
            <person name="Mardis E.R."/>
            <person name="Wilson R.K."/>
        </authorList>
    </citation>
    <scope>NUCLEOTIDE SEQUENCE [LARGE SCALE GENOMIC DNA]</scope>
    <source>
        <strain evidence="9 10">DSM 18315</strain>
    </source>
</reference>
<keyword evidence="4 7" id="KW-0812">Transmembrane</keyword>
<keyword evidence="6 7" id="KW-0998">Cell outer membrane</keyword>
<keyword evidence="3 7" id="KW-1134">Transmembrane beta strand</keyword>
<evidence type="ECO:0000313" key="9">
    <source>
        <dbReference type="EMBL" id="EEC95309.1"/>
    </source>
</evidence>
<dbReference type="InterPro" id="IPR037066">
    <property type="entry name" value="Plug_dom_sf"/>
</dbReference>
<evidence type="ECO:0000256" key="6">
    <source>
        <dbReference type="ARBA" id="ARBA00023237"/>
    </source>
</evidence>
<reference evidence="9 10" key="1">
    <citation type="submission" date="2008-10" db="EMBL/GenBank/DDBJ databases">
        <title>Draft genome sequence of Parabacteroides johnsonii (DSM 18315).</title>
        <authorList>
            <person name="Sudarsanam P."/>
            <person name="Ley R."/>
            <person name="Guruge J."/>
            <person name="Turnbaugh P.J."/>
            <person name="Mahowald M."/>
            <person name="Liep D."/>
            <person name="Gordon J."/>
        </authorList>
    </citation>
    <scope>NUCLEOTIDE SEQUENCE [LARGE SCALE GENOMIC DNA]</scope>
    <source>
        <strain evidence="9 10">DSM 18315</strain>
    </source>
</reference>
<evidence type="ECO:0000313" key="10">
    <source>
        <dbReference type="Proteomes" id="UP000005510"/>
    </source>
</evidence>
<dbReference type="InterPro" id="IPR023997">
    <property type="entry name" value="TonB-dep_OMP_SusC/RagA_CS"/>
</dbReference>
<dbReference type="InterPro" id="IPR036942">
    <property type="entry name" value="Beta-barrel_TonB_sf"/>
</dbReference>
<keyword evidence="5 7" id="KW-0472">Membrane</keyword>
<dbReference type="Pfam" id="PF13715">
    <property type="entry name" value="CarbopepD_reg_2"/>
    <property type="match status" value="1"/>
</dbReference>
<dbReference type="NCBIfam" id="TIGR04056">
    <property type="entry name" value="OMP_RagA_SusC"/>
    <property type="match status" value="1"/>
</dbReference>
<dbReference type="HOGENOM" id="CLU_004317_0_2_10"/>
<dbReference type="STRING" id="537006.PRABACTJOHN_03304"/>
<dbReference type="AlphaFoldDB" id="B7BE28"/>
<dbReference type="GO" id="GO:0009279">
    <property type="term" value="C:cell outer membrane"/>
    <property type="evidence" value="ECO:0007669"/>
    <property type="project" value="UniProtKB-SubCell"/>
</dbReference>
<comment type="subcellular location">
    <subcellularLocation>
        <location evidence="1 7">Cell outer membrane</location>
        <topology evidence="1 7">Multi-pass membrane protein</topology>
    </subcellularLocation>
</comment>
<dbReference type="Proteomes" id="UP000005510">
    <property type="component" value="Unassembled WGS sequence"/>
</dbReference>
<dbReference type="InterPro" id="IPR023996">
    <property type="entry name" value="TonB-dep_OMP_SusC/RagA"/>
</dbReference>
<dbReference type="Gene3D" id="2.60.40.1120">
    <property type="entry name" value="Carboxypeptidase-like, regulatory domain"/>
    <property type="match status" value="1"/>
</dbReference>
<dbReference type="InterPro" id="IPR012910">
    <property type="entry name" value="Plug_dom"/>
</dbReference>
<evidence type="ECO:0000256" key="1">
    <source>
        <dbReference type="ARBA" id="ARBA00004571"/>
    </source>
</evidence>
<evidence type="ECO:0000256" key="4">
    <source>
        <dbReference type="ARBA" id="ARBA00022692"/>
    </source>
</evidence>
<dbReference type="InterPro" id="IPR039426">
    <property type="entry name" value="TonB-dep_rcpt-like"/>
</dbReference>
<gene>
    <name evidence="9" type="ORF">PRABACTJOHN_03304</name>
</gene>
<dbReference type="NCBIfam" id="TIGR04057">
    <property type="entry name" value="SusC_RagA_signa"/>
    <property type="match status" value="1"/>
</dbReference>
<keyword evidence="2 7" id="KW-0813">Transport</keyword>
<name>B7BE28_9BACT</name>
<dbReference type="SMART" id="SM00965">
    <property type="entry name" value="STN"/>
    <property type="match status" value="1"/>
</dbReference>
<dbReference type="FunFam" id="2.60.40.1120:FF:000003">
    <property type="entry name" value="Outer membrane protein Omp121"/>
    <property type="match status" value="1"/>
</dbReference>
<dbReference type="InterPro" id="IPR008969">
    <property type="entry name" value="CarboxyPept-like_regulatory"/>
</dbReference>
<evidence type="ECO:0000256" key="7">
    <source>
        <dbReference type="PROSITE-ProRule" id="PRU01360"/>
    </source>
</evidence>
<evidence type="ECO:0000256" key="2">
    <source>
        <dbReference type="ARBA" id="ARBA00022448"/>
    </source>
</evidence>
<protein>
    <submittedName>
        <fullName evidence="9">TonB-linked outer membrane protein, SusC/RagA family</fullName>
    </submittedName>
</protein>
<sequence>MCNLKKDNAYDLNGRSFLYKKIVRCSRTGRLKSNTLSRKKSIKYIIRKSMKKYTLSLHLLCKRHCLGKFFNIMRLSTLGLFACAFATYAADMDAQTAKVNITNSRMTIGAFIEQVEKETGYMFVYNKREVDANRTVSLEAGSSSVADCLNRVFEGSGITYVFDDDYIVLTKRGGKQILSIAQQTGKNITGVIVDETGLPIIGANVVEKGTTNGTVTDMDGKFSINASSDNAILVVSYIGYVDQQFAVKSQKKWNIVLKEDLQSLDEVVVVGYGTQRKGNIATAVTTVKAETLQNRPVQTVGEALQGQVPGLMVTGKGAPGEAPSLQLRGSSVLNTDNSTAPLVLVDGVPADFNFLNPEDIESINVLKDAASAAIYGSRAANGVLLITTKRGKEGKPTFRYNGSVGVNTPMHMPKTVSSAQYARIMNEAVGNMNQDPIYTAEQIAGYEKGGDPNRYPNTDWLDLAIQNSVTTRHGIEASGGTEKVKYLVSAGVDHQTGIFPMTQQNVFNVRSSTDIQISKKFDVSFDIRYQLRDMEGLNNQQDIYKQVIGADPTMVAYYTDGTYGYNAGFFTNPLVALYEGGQKFTNRHEASGLFKLNYEIIEGLTFTGIANVKYVFKGEESQSRKLVYKNYFTQEIIEKGQNSFSDRRDQNNYYNLQALLSYKKSFGVHNLDILAGYQQESESSDWLKGSRSGYPTDLIWELNPGPKDNWSNDGNGEHWALASFIGRINYDYDNKYILSLSMRSDASSRFAKGSRWSSFPSIAVAWRISQESFMEETKDYLDDLKIRASWGQTGNANGLGLYPSYTLVSTGGLILNNSYQQMAQLKTIGNQALSWERSEMFNVGVDAKLLNSRLNFTGEYYVKNTKDILLAVPVPLEYGFGKPNMNIGQVRNKGWELSLGWNDRINDFGYSISANLSDNRNEVVDLGDTGPWKSSTTYTEVGLPFNSIYGYESMGLFQSDEEVAEAPFQNSKTGAGDIRYKNQNGDDKIDANDRVVLGDPNPHFLYGLNLSFDYKNFDLGIFFQGIGQQDRIVKDNFIRPLYDATFFEHQLDYWSPQNTNAKYPRILNKDDANHNYENSDFWMINAGYLRMKNLTLGYTIPRNVLSSTGFSRVRVYFTANNLFTISDFVPGMDPEASSAWAYPFARTYSFGLNVQF</sequence>
<evidence type="ECO:0000256" key="5">
    <source>
        <dbReference type="ARBA" id="ARBA00023136"/>
    </source>
</evidence>
<accession>B7BE28</accession>
<evidence type="ECO:0000256" key="3">
    <source>
        <dbReference type="ARBA" id="ARBA00022452"/>
    </source>
</evidence>
<dbReference type="Pfam" id="PF07715">
    <property type="entry name" value="Plug"/>
    <property type="match status" value="1"/>
</dbReference>
<dbReference type="EMBL" id="ABYH01000351">
    <property type="protein sequence ID" value="EEC95309.1"/>
    <property type="molecule type" value="Genomic_DNA"/>
</dbReference>